<dbReference type="InterPro" id="IPR036259">
    <property type="entry name" value="MFS_trans_sf"/>
</dbReference>
<keyword evidence="1" id="KW-0812">Transmembrane</keyword>
<dbReference type="Pfam" id="PF07690">
    <property type="entry name" value="MFS_1"/>
    <property type="match status" value="1"/>
</dbReference>
<name>A0A939C2U2_9ACTN</name>
<sequence length="410" mass="42058">MTNRERLAPAAFPVLLLVAVLLFASNLRGPVVSVSAVTGPISGDLALSGAALGLLTSLPVLCFGLLAPAASAAIGRLGLDRSVLLALALLAAGLGVRSSGGYVTALIGTALIGAGITVGNVATPVIIGRDFRGQVAMVTGAYTAIMNVGSMAALILSPGLTATFGWRIALAAWLVPAVLAAVLWTFLLVRRRTRPAAVERTVRPGPAGEPAPPAPPTAPLWRRPLTWLLTLAFAAQAFSYYGLTAWLPKLLADTRGLSEGSAGLASSLFQVFAIVGAFGMPVIINRRGPLPGMIALGFFWLSVPLGLLFAPGLFPLWASFGGIAQGSAFTLVFTVVVVRTSTQRENRRLSSIVQTFGYVLAATGPSVIGGLHDATGGWTVPLLGLTASLAVLITAGVIACRGIGPQKARS</sequence>
<dbReference type="RefSeq" id="WP_205256500.1">
    <property type="nucleotide sequence ID" value="NZ_BAAAPV010000001.1"/>
</dbReference>
<proteinExistence type="predicted"/>
<dbReference type="InterPro" id="IPR052524">
    <property type="entry name" value="MFS_Cyanate_Porter"/>
</dbReference>
<feature type="transmembrane region" description="Helical" evidence="1">
    <location>
        <begin position="135"/>
        <end position="156"/>
    </location>
</feature>
<accession>A0A939C2U2</accession>
<feature type="transmembrane region" description="Helical" evidence="1">
    <location>
        <begin position="263"/>
        <end position="283"/>
    </location>
</feature>
<keyword evidence="1" id="KW-0472">Membrane</keyword>
<feature type="transmembrane region" description="Helical" evidence="1">
    <location>
        <begin position="168"/>
        <end position="189"/>
    </location>
</feature>
<dbReference type="InterPro" id="IPR011701">
    <property type="entry name" value="MFS"/>
</dbReference>
<keyword evidence="1" id="KW-1133">Transmembrane helix</keyword>
<feature type="transmembrane region" description="Helical" evidence="1">
    <location>
        <begin position="225"/>
        <end position="243"/>
    </location>
</feature>
<comment type="caution">
    <text evidence="2">The sequence shown here is derived from an EMBL/GenBank/DDBJ whole genome shotgun (WGS) entry which is preliminary data.</text>
</comment>
<dbReference type="Proteomes" id="UP000663801">
    <property type="component" value="Unassembled WGS sequence"/>
</dbReference>
<dbReference type="EMBL" id="JAERWL010000007">
    <property type="protein sequence ID" value="MBM9476386.1"/>
    <property type="molecule type" value="Genomic_DNA"/>
</dbReference>
<feature type="transmembrane region" description="Helical" evidence="1">
    <location>
        <begin position="380"/>
        <end position="400"/>
    </location>
</feature>
<evidence type="ECO:0000313" key="2">
    <source>
        <dbReference type="EMBL" id="MBM9476386.1"/>
    </source>
</evidence>
<keyword evidence="3" id="KW-1185">Reference proteome</keyword>
<feature type="transmembrane region" description="Helical" evidence="1">
    <location>
        <begin position="45"/>
        <end position="66"/>
    </location>
</feature>
<feature type="transmembrane region" description="Helical" evidence="1">
    <location>
        <begin position="349"/>
        <end position="368"/>
    </location>
</feature>
<dbReference type="AlphaFoldDB" id="A0A939C2U2"/>
<protein>
    <submittedName>
        <fullName evidence="2">MFS transporter</fullName>
    </submittedName>
</protein>
<organism evidence="2 3">
    <name type="scientific">Nakamurella flavida</name>
    <dbReference type="NCBI Taxonomy" id="363630"/>
    <lineage>
        <taxon>Bacteria</taxon>
        <taxon>Bacillati</taxon>
        <taxon>Actinomycetota</taxon>
        <taxon>Actinomycetes</taxon>
        <taxon>Nakamurellales</taxon>
        <taxon>Nakamurellaceae</taxon>
        <taxon>Nakamurella</taxon>
    </lineage>
</organism>
<dbReference type="Gene3D" id="1.20.1250.20">
    <property type="entry name" value="MFS general substrate transporter like domains"/>
    <property type="match status" value="1"/>
</dbReference>
<dbReference type="PANTHER" id="PTHR23523:SF2">
    <property type="entry name" value="2-NITROIMIDAZOLE TRANSPORTER"/>
    <property type="match status" value="1"/>
</dbReference>
<evidence type="ECO:0000313" key="3">
    <source>
        <dbReference type="Proteomes" id="UP000663801"/>
    </source>
</evidence>
<feature type="transmembrane region" description="Helical" evidence="1">
    <location>
        <begin position="290"/>
        <end position="310"/>
    </location>
</feature>
<gene>
    <name evidence="2" type="ORF">JL107_08035</name>
</gene>
<feature type="transmembrane region" description="Helical" evidence="1">
    <location>
        <begin position="102"/>
        <end position="123"/>
    </location>
</feature>
<feature type="transmembrane region" description="Helical" evidence="1">
    <location>
        <begin position="78"/>
        <end position="96"/>
    </location>
</feature>
<dbReference type="GO" id="GO:0022857">
    <property type="term" value="F:transmembrane transporter activity"/>
    <property type="evidence" value="ECO:0007669"/>
    <property type="project" value="InterPro"/>
</dbReference>
<feature type="transmembrane region" description="Helical" evidence="1">
    <location>
        <begin position="316"/>
        <end position="337"/>
    </location>
</feature>
<dbReference type="SUPFAM" id="SSF103473">
    <property type="entry name" value="MFS general substrate transporter"/>
    <property type="match status" value="1"/>
</dbReference>
<reference evidence="2" key="1">
    <citation type="submission" date="2021-01" db="EMBL/GenBank/DDBJ databases">
        <title>KCTC 19127 draft genome.</title>
        <authorList>
            <person name="An D."/>
        </authorList>
    </citation>
    <scope>NUCLEOTIDE SEQUENCE</scope>
    <source>
        <strain evidence="2">KCTC 19127</strain>
    </source>
</reference>
<evidence type="ECO:0000256" key="1">
    <source>
        <dbReference type="SAM" id="Phobius"/>
    </source>
</evidence>
<dbReference type="PANTHER" id="PTHR23523">
    <property type="match status" value="1"/>
</dbReference>